<evidence type="ECO:0000256" key="6">
    <source>
        <dbReference type="ARBA" id="ARBA00022676"/>
    </source>
</evidence>
<evidence type="ECO:0000256" key="5">
    <source>
        <dbReference type="ARBA" id="ARBA00022556"/>
    </source>
</evidence>
<dbReference type="NCBIfam" id="TIGR00215">
    <property type="entry name" value="lpxB"/>
    <property type="match status" value="1"/>
</dbReference>
<evidence type="ECO:0000256" key="10">
    <source>
        <dbReference type="NCBIfam" id="TIGR00215"/>
    </source>
</evidence>
<dbReference type="GO" id="GO:0016020">
    <property type="term" value="C:membrane"/>
    <property type="evidence" value="ECO:0007669"/>
    <property type="project" value="GOC"/>
</dbReference>
<protein>
    <recommendedName>
        <fullName evidence="3 10">Lipid-A-disaccharide synthase</fullName>
        <ecNumber evidence="2 10">2.4.1.182</ecNumber>
    </recommendedName>
</protein>
<reference evidence="11 12" key="1">
    <citation type="submission" date="2016-01" db="EMBL/GenBank/DDBJ databases">
        <authorList>
            <person name="McClelland M."/>
            <person name="Jain A."/>
            <person name="Saraogi P."/>
            <person name="Mendelson R."/>
            <person name="Westerman R."/>
            <person name="SanMiguel P."/>
            <person name="Csonka L."/>
        </authorList>
    </citation>
    <scope>NUCLEOTIDE SEQUENCE [LARGE SCALE GENOMIC DNA]</scope>
    <source>
        <strain evidence="11 12">R-53146</strain>
    </source>
</reference>
<dbReference type="Pfam" id="PF02684">
    <property type="entry name" value="LpxB"/>
    <property type="match status" value="1"/>
</dbReference>
<keyword evidence="7" id="KW-0808">Transferase</keyword>
<evidence type="ECO:0000256" key="7">
    <source>
        <dbReference type="ARBA" id="ARBA00022679"/>
    </source>
</evidence>
<keyword evidence="4" id="KW-0444">Lipid biosynthesis</keyword>
<keyword evidence="6" id="KW-0328">Glycosyltransferase</keyword>
<evidence type="ECO:0000256" key="2">
    <source>
        <dbReference type="ARBA" id="ARBA00012687"/>
    </source>
</evidence>
<dbReference type="EC" id="2.4.1.182" evidence="2 10"/>
<dbReference type="GO" id="GO:0005543">
    <property type="term" value="F:phospholipid binding"/>
    <property type="evidence" value="ECO:0007669"/>
    <property type="project" value="TreeGrafter"/>
</dbReference>
<keyword evidence="8" id="KW-0443">Lipid metabolism</keyword>
<sequence>MKYYIIAGEASGDLHGSNLMKEIKNEDKHAEFRFWGGDLMQAQGGMMVKHYKDLSFMGFLEVLVNLGTILGNIKLCKKDISHYKPDCVIFIDYPGFNLRICKSVKKLGIKTFYYISPQLWAWKSGRVKIIQKYIDRMFVILPFEKDFYAKYNYPVDFVGHPLLDALNSLPDLDQNKFRKENGLSDKPIIALLPGSRKQEIIKMLSQMLSVEKDFLSYEFVIAAAPSIEVKFYKQFLNSHVKIVSNQTYNLLRISQAAIVTSGTATLETALLNVPEVVCYKGSRISYEIAKRLIKHIQYISLVNLIMDRKVVTELIQDDLSYINLKSELNKLLDIENVKKIKKNYLELRHRLGDSGASIRTAKLIVDDIKKGFLN</sequence>
<dbReference type="OrthoDB" id="9801642at2"/>
<comment type="catalytic activity">
    <reaction evidence="9">
        <text>a lipid X + a UDP-2-N,3-O-bis[(3R)-3-hydroxyacyl]-alpha-D-glucosamine = a lipid A disaccharide + UDP + H(+)</text>
        <dbReference type="Rhea" id="RHEA:67828"/>
        <dbReference type="ChEBI" id="CHEBI:15378"/>
        <dbReference type="ChEBI" id="CHEBI:58223"/>
        <dbReference type="ChEBI" id="CHEBI:137748"/>
        <dbReference type="ChEBI" id="CHEBI:176338"/>
        <dbReference type="ChEBI" id="CHEBI:176343"/>
        <dbReference type="EC" id="2.4.1.182"/>
    </reaction>
</comment>
<organism evidence="11 12">
    <name type="scientific">Apibacter mensalis</name>
    <dbReference type="NCBI Taxonomy" id="1586267"/>
    <lineage>
        <taxon>Bacteria</taxon>
        <taxon>Pseudomonadati</taxon>
        <taxon>Bacteroidota</taxon>
        <taxon>Flavobacteriia</taxon>
        <taxon>Flavobacteriales</taxon>
        <taxon>Weeksellaceae</taxon>
        <taxon>Apibacter</taxon>
    </lineage>
</organism>
<dbReference type="Proteomes" id="UP000182761">
    <property type="component" value="Unassembled WGS sequence"/>
</dbReference>
<evidence type="ECO:0000256" key="9">
    <source>
        <dbReference type="ARBA" id="ARBA00048975"/>
    </source>
</evidence>
<dbReference type="GO" id="GO:0009245">
    <property type="term" value="P:lipid A biosynthetic process"/>
    <property type="evidence" value="ECO:0007669"/>
    <property type="project" value="UniProtKB-UniRule"/>
</dbReference>
<proteinExistence type="predicted"/>
<dbReference type="AlphaFoldDB" id="A0A0X3AQJ5"/>
<dbReference type="InterPro" id="IPR003835">
    <property type="entry name" value="Glyco_trans_19"/>
</dbReference>
<evidence type="ECO:0000256" key="3">
    <source>
        <dbReference type="ARBA" id="ARBA00020902"/>
    </source>
</evidence>
<keyword evidence="5" id="KW-0441">Lipid A biosynthesis</keyword>
<evidence type="ECO:0000313" key="12">
    <source>
        <dbReference type="Proteomes" id="UP000182761"/>
    </source>
</evidence>
<dbReference type="RefSeq" id="WP_055425592.1">
    <property type="nucleotide sequence ID" value="NZ_FCOR01000006.1"/>
</dbReference>
<evidence type="ECO:0000313" key="11">
    <source>
        <dbReference type="EMBL" id="CVK16397.1"/>
    </source>
</evidence>
<comment type="function">
    <text evidence="1">Condensation of UDP-2,3-diacylglucosamine and 2,3-diacylglucosamine-1-phosphate to form lipid A disaccharide, a precursor of lipid A, a phosphorylated glycolipid that anchors the lipopolysaccharide to the outer membrane of the cell.</text>
</comment>
<evidence type="ECO:0000256" key="1">
    <source>
        <dbReference type="ARBA" id="ARBA00002056"/>
    </source>
</evidence>
<accession>A0A0X3AQJ5</accession>
<dbReference type="GO" id="GO:0008915">
    <property type="term" value="F:lipid-A-disaccharide synthase activity"/>
    <property type="evidence" value="ECO:0007669"/>
    <property type="project" value="UniProtKB-UniRule"/>
</dbReference>
<name>A0A0X3AQJ5_9FLAO</name>
<dbReference type="SUPFAM" id="SSF53756">
    <property type="entry name" value="UDP-Glycosyltransferase/glycogen phosphorylase"/>
    <property type="match status" value="1"/>
</dbReference>
<dbReference type="EMBL" id="FCOR01000006">
    <property type="protein sequence ID" value="CVK16397.1"/>
    <property type="molecule type" value="Genomic_DNA"/>
</dbReference>
<gene>
    <name evidence="11" type="ORF">Ga0061079_106163</name>
</gene>
<keyword evidence="12" id="KW-1185">Reference proteome</keyword>
<dbReference type="PANTHER" id="PTHR30372:SF4">
    <property type="entry name" value="LIPID-A-DISACCHARIDE SYNTHASE, MITOCHONDRIAL-RELATED"/>
    <property type="match status" value="1"/>
</dbReference>
<evidence type="ECO:0000256" key="4">
    <source>
        <dbReference type="ARBA" id="ARBA00022516"/>
    </source>
</evidence>
<evidence type="ECO:0000256" key="8">
    <source>
        <dbReference type="ARBA" id="ARBA00023098"/>
    </source>
</evidence>
<dbReference type="STRING" id="1586267.GCA_001418685_01250"/>
<dbReference type="PANTHER" id="PTHR30372">
    <property type="entry name" value="LIPID-A-DISACCHARIDE SYNTHASE"/>
    <property type="match status" value="1"/>
</dbReference>